<organism evidence="1">
    <name type="scientific">Podoviridae sp. ctXSp1</name>
    <dbReference type="NCBI Taxonomy" id="2825256"/>
    <lineage>
        <taxon>Viruses</taxon>
        <taxon>Duplodnaviria</taxon>
        <taxon>Heunggongvirae</taxon>
        <taxon>Uroviricota</taxon>
        <taxon>Caudoviricetes</taxon>
    </lineage>
</organism>
<accession>A0A8S5PZ41</accession>
<sequence>MFRSRSEKFIVQDDGKELFNSWSMLAIVAYLRSINCDHPVERIAQATDRAYRQNRSPMEKLELIIDIREGIE</sequence>
<dbReference type="EMBL" id="BK015539">
    <property type="protein sequence ID" value="DAE11881.1"/>
    <property type="molecule type" value="Genomic_DNA"/>
</dbReference>
<evidence type="ECO:0000313" key="1">
    <source>
        <dbReference type="EMBL" id="DAE11881.1"/>
    </source>
</evidence>
<reference evidence="1" key="1">
    <citation type="journal article" date="2021" name="Proc. Natl. Acad. Sci. U.S.A.">
        <title>A Catalog of Tens of Thousands of Viruses from Human Metagenomes Reveals Hidden Associations with Chronic Diseases.</title>
        <authorList>
            <person name="Tisza M.J."/>
            <person name="Buck C.B."/>
        </authorList>
    </citation>
    <scope>NUCLEOTIDE SEQUENCE</scope>
    <source>
        <strain evidence="1">CtXSp1</strain>
    </source>
</reference>
<name>A0A8S5PZ41_9CAUD</name>
<protein>
    <submittedName>
        <fullName evidence="1">Uncharacterized protein</fullName>
    </submittedName>
</protein>
<proteinExistence type="predicted"/>